<accession>A0AAU9CQB7</accession>
<protein>
    <recommendedName>
        <fullName evidence="3">Response regulatory domain-containing protein</fullName>
    </recommendedName>
</protein>
<dbReference type="KEGG" id="fax:FUAX_37880"/>
<dbReference type="AlphaFoldDB" id="A0AAU9CQB7"/>
<evidence type="ECO:0000313" key="2">
    <source>
        <dbReference type="Proteomes" id="UP001348817"/>
    </source>
</evidence>
<evidence type="ECO:0000313" key="1">
    <source>
        <dbReference type="EMBL" id="BDD11356.1"/>
    </source>
</evidence>
<dbReference type="RefSeq" id="WP_338392855.1">
    <property type="nucleotide sequence ID" value="NZ_AP025314.1"/>
</dbReference>
<keyword evidence="2" id="KW-1185">Reference proteome</keyword>
<dbReference type="Proteomes" id="UP001348817">
    <property type="component" value="Chromosome"/>
</dbReference>
<sequence>MVAVKNAVSGARVASGKIPKPLKVLILGNNPISLGEVFEVLDGREFAGQKFSVDVCFDAYDCLRKLRNGTAFDCVIIDDTLGISEMRKLFSGMKEGKATQNFPVSMIKSDNHHSVPFSGIFDFILREDMNLARLNNTITRSINFSRRSDFQT</sequence>
<organism evidence="1 2">
    <name type="scientific">Fulvitalea axinellae</name>
    <dbReference type="NCBI Taxonomy" id="1182444"/>
    <lineage>
        <taxon>Bacteria</taxon>
        <taxon>Pseudomonadati</taxon>
        <taxon>Bacteroidota</taxon>
        <taxon>Cytophagia</taxon>
        <taxon>Cytophagales</taxon>
        <taxon>Persicobacteraceae</taxon>
        <taxon>Fulvitalea</taxon>
    </lineage>
</organism>
<name>A0AAU9CQB7_9BACT</name>
<dbReference type="EMBL" id="AP025314">
    <property type="protein sequence ID" value="BDD11356.1"/>
    <property type="molecule type" value="Genomic_DNA"/>
</dbReference>
<proteinExistence type="predicted"/>
<evidence type="ECO:0008006" key="3">
    <source>
        <dbReference type="Google" id="ProtNLM"/>
    </source>
</evidence>
<gene>
    <name evidence="1" type="ORF">FUAX_37880</name>
</gene>
<reference evidence="1 2" key="1">
    <citation type="submission" date="2021-12" db="EMBL/GenBank/DDBJ databases">
        <title>Genome sequencing of bacteria with rrn-lacking chromosome and rrn-plasmid.</title>
        <authorList>
            <person name="Anda M."/>
            <person name="Iwasaki W."/>
        </authorList>
    </citation>
    <scope>NUCLEOTIDE SEQUENCE [LARGE SCALE GENOMIC DNA]</scope>
    <source>
        <strain evidence="1 2">DSM 100852</strain>
    </source>
</reference>